<dbReference type="Proteomes" id="UP000663722">
    <property type="component" value="Chromosome"/>
</dbReference>
<evidence type="ECO:0000313" key="1">
    <source>
        <dbReference type="EMBL" id="QTA90573.1"/>
    </source>
</evidence>
<organism evidence="1 2">
    <name type="scientific">Desulfonema magnum</name>
    <dbReference type="NCBI Taxonomy" id="45655"/>
    <lineage>
        <taxon>Bacteria</taxon>
        <taxon>Pseudomonadati</taxon>
        <taxon>Thermodesulfobacteriota</taxon>
        <taxon>Desulfobacteria</taxon>
        <taxon>Desulfobacterales</taxon>
        <taxon>Desulfococcaceae</taxon>
        <taxon>Desulfonema</taxon>
    </lineage>
</organism>
<evidence type="ECO:0000313" key="2">
    <source>
        <dbReference type="Proteomes" id="UP000663722"/>
    </source>
</evidence>
<accession>A0A975BSG1</accession>
<dbReference type="AlphaFoldDB" id="A0A975BSG1"/>
<protein>
    <submittedName>
        <fullName evidence="1">Uncharacterized protein</fullName>
    </submittedName>
</protein>
<name>A0A975BSG1_9BACT</name>
<proteinExistence type="predicted"/>
<dbReference type="EMBL" id="CP061800">
    <property type="protein sequence ID" value="QTA90573.1"/>
    <property type="molecule type" value="Genomic_DNA"/>
</dbReference>
<dbReference type="KEGG" id="dmm:dnm_066330"/>
<gene>
    <name evidence="1" type="ORF">dnm_066330</name>
</gene>
<sequence length="47" mass="5413">MIFQAKHLRPFHISFNSAEGKCFRKARPGLTSPGHFWQICQPERSGL</sequence>
<keyword evidence="2" id="KW-1185">Reference proteome</keyword>
<reference evidence="1" key="1">
    <citation type="journal article" date="2021" name="Microb. Physiol.">
        <title>Proteogenomic Insights into the Physiology of Marine, Sulfate-Reducing, Filamentous Desulfonema limicola and Desulfonema magnum.</title>
        <authorList>
            <person name="Schnaars V."/>
            <person name="Wohlbrand L."/>
            <person name="Scheve S."/>
            <person name="Hinrichs C."/>
            <person name="Reinhardt R."/>
            <person name="Rabus R."/>
        </authorList>
    </citation>
    <scope>NUCLEOTIDE SEQUENCE</scope>
    <source>
        <strain evidence="1">4be13</strain>
    </source>
</reference>